<feature type="transmembrane region" description="Helical" evidence="1">
    <location>
        <begin position="283"/>
        <end position="303"/>
    </location>
</feature>
<accession>A0A1M7T0F0</accession>
<keyword evidence="1" id="KW-0472">Membrane</keyword>
<feature type="transmembrane region" description="Helical" evidence="1">
    <location>
        <begin position="218"/>
        <end position="239"/>
    </location>
</feature>
<organism evidence="2 3">
    <name type="scientific">Butyrivibrio hungatei DSM 14810</name>
    <dbReference type="NCBI Taxonomy" id="1121132"/>
    <lineage>
        <taxon>Bacteria</taxon>
        <taxon>Bacillati</taxon>
        <taxon>Bacillota</taxon>
        <taxon>Clostridia</taxon>
        <taxon>Lachnospirales</taxon>
        <taxon>Lachnospiraceae</taxon>
        <taxon>Butyrivibrio</taxon>
    </lineage>
</organism>
<feature type="transmembrane region" description="Helical" evidence="1">
    <location>
        <begin position="126"/>
        <end position="145"/>
    </location>
</feature>
<dbReference type="EMBL" id="FRDH01000013">
    <property type="protein sequence ID" value="SHN64209.1"/>
    <property type="molecule type" value="Genomic_DNA"/>
</dbReference>
<proteinExistence type="predicted"/>
<feature type="transmembrane region" description="Helical" evidence="1">
    <location>
        <begin position="315"/>
        <end position="334"/>
    </location>
</feature>
<feature type="transmembrane region" description="Helical" evidence="1">
    <location>
        <begin position="356"/>
        <end position="374"/>
    </location>
</feature>
<reference evidence="2 3" key="1">
    <citation type="submission" date="2016-12" db="EMBL/GenBank/DDBJ databases">
        <authorList>
            <person name="Song W.-J."/>
            <person name="Kurnit D.M."/>
        </authorList>
    </citation>
    <scope>NUCLEOTIDE SEQUENCE [LARGE SCALE GENOMIC DNA]</scope>
    <source>
        <strain evidence="2 3">DSM 14810</strain>
    </source>
</reference>
<feature type="transmembrane region" description="Helical" evidence="1">
    <location>
        <begin position="99"/>
        <end position="119"/>
    </location>
</feature>
<gene>
    <name evidence="2" type="ORF">SAMN02745247_02768</name>
</gene>
<feature type="transmembrane region" description="Helical" evidence="1">
    <location>
        <begin position="173"/>
        <end position="198"/>
    </location>
</feature>
<dbReference type="RefSeq" id="WP_072705278.1">
    <property type="nucleotide sequence ID" value="NZ_FRDH01000013.1"/>
</dbReference>
<keyword evidence="1" id="KW-0812">Transmembrane</keyword>
<sequence length="417" mass="47751">MKKELGIDKFIKNLISKYLFEICMLAMIFAATAIRCRFASETTLSPDYESYYKPWVDFYRENGIIKGLGNAIGDYYVPLNVLYALCSLLPVEPWIPLSVVTYVCEMLSACSIFGIFYVLTGRKHHSMFAGVATLFLPFVAFNGSLWKQVDSIYTCFILISIYHMLKQHYRATFIWYGVAFAVKLQSVIFLPVLIILYITEGFHSYDKVVKDAQARNSFSILEFLWIPAIYFIAGLPEVLCGNGLRRTYLSYLYQTRELDSEGYGMVSFFPNLYNLGLDDYDSLLSTAAIMLTFAVLVIITYTCYRKKENLDKRTVLYLAIWTAWTCVVLLPGMHERYDYSVLLLLTPFAILLRKKILWPMLIANICSLAVYAKTLFRAGDLINMPVVSLFYVAAYLYVTIDIMKLINGDTGEKYGEA</sequence>
<keyword evidence="1" id="KW-1133">Transmembrane helix</keyword>
<dbReference type="Proteomes" id="UP000184097">
    <property type="component" value="Unassembled WGS sequence"/>
</dbReference>
<keyword evidence="2" id="KW-0808">Transferase</keyword>
<dbReference type="AlphaFoldDB" id="A0A1M7T0F0"/>
<keyword evidence="2" id="KW-0328">Glycosyltransferase</keyword>
<protein>
    <submittedName>
        <fullName evidence="2">Mannosyltransferase related to Gpi18</fullName>
    </submittedName>
</protein>
<evidence type="ECO:0000256" key="1">
    <source>
        <dbReference type="SAM" id="Phobius"/>
    </source>
</evidence>
<evidence type="ECO:0000313" key="2">
    <source>
        <dbReference type="EMBL" id="SHN64209.1"/>
    </source>
</evidence>
<feature type="transmembrane region" description="Helical" evidence="1">
    <location>
        <begin position="381"/>
        <end position="400"/>
    </location>
</feature>
<name>A0A1M7T0F0_9FIRM</name>
<dbReference type="GO" id="GO:0016757">
    <property type="term" value="F:glycosyltransferase activity"/>
    <property type="evidence" value="ECO:0007669"/>
    <property type="project" value="UniProtKB-KW"/>
</dbReference>
<evidence type="ECO:0000313" key="3">
    <source>
        <dbReference type="Proteomes" id="UP000184097"/>
    </source>
</evidence>
<feature type="transmembrane region" description="Helical" evidence="1">
    <location>
        <begin position="18"/>
        <end position="40"/>
    </location>
</feature>